<name>A0A089LMP0_9BACL</name>
<gene>
    <name evidence="1" type="ORF">PSTEL_06540</name>
</gene>
<dbReference type="EMBL" id="CP009286">
    <property type="protein sequence ID" value="AIQ62811.1"/>
    <property type="molecule type" value="Genomic_DNA"/>
</dbReference>
<evidence type="ECO:0000313" key="2">
    <source>
        <dbReference type="Proteomes" id="UP000029507"/>
    </source>
</evidence>
<accession>A0A089LMP0</accession>
<dbReference type="HOGENOM" id="CLU_996920_0_0_9"/>
<reference evidence="1 2" key="1">
    <citation type="submission" date="2014-08" db="EMBL/GenBank/DDBJ databases">
        <title>Comparative genomics of the Paenibacillus odorifer group.</title>
        <authorList>
            <person name="den Bakker H.C."/>
            <person name="Tsai Y.-C."/>
            <person name="Martin N."/>
            <person name="Korlach J."/>
            <person name="Wiedmann M."/>
        </authorList>
    </citation>
    <scope>NUCLEOTIDE SEQUENCE [LARGE SCALE GENOMIC DNA]</scope>
    <source>
        <strain evidence="1 2">DSM 14472</strain>
    </source>
</reference>
<proteinExistence type="predicted"/>
<keyword evidence="2" id="KW-1185">Reference proteome</keyword>
<dbReference type="Proteomes" id="UP000029507">
    <property type="component" value="Chromosome"/>
</dbReference>
<evidence type="ECO:0000313" key="1">
    <source>
        <dbReference type="EMBL" id="AIQ62811.1"/>
    </source>
</evidence>
<organism evidence="1 2">
    <name type="scientific">Paenibacillus stellifer</name>
    <dbReference type="NCBI Taxonomy" id="169760"/>
    <lineage>
        <taxon>Bacteria</taxon>
        <taxon>Bacillati</taxon>
        <taxon>Bacillota</taxon>
        <taxon>Bacilli</taxon>
        <taxon>Bacillales</taxon>
        <taxon>Paenibacillaceae</taxon>
        <taxon>Paenibacillus</taxon>
    </lineage>
</organism>
<sequence>MGSYRDIEGELRGKTNVRILILDTGNIQFLYQYSDVLPQSILFQPYDIVLIPGWVHAEYAHHTGKLQYVSAIPTALYYIDEVEDYLPMIGYQDKRLMELFRVASPFSESQRFFNQYRNVPAEDLPDDWIDLYYENGFLTRQTETLITKKNAGEVSILTLAFLLLSHYRNEISNISIATSDFCVISLKNRLLREANSPNLALSVPQTPPISYLSKDVTLFHAVKTGLTLPDSIARMRQNPKSSIYVEHFRDGSSTLHEVVVETPTFIEMCRKPHKYTIIF</sequence>
<dbReference type="AlphaFoldDB" id="A0A089LMP0"/>
<dbReference type="KEGG" id="pste:PSTEL_06540"/>
<protein>
    <submittedName>
        <fullName evidence="1">Uncharacterized protein</fullName>
    </submittedName>
</protein>